<evidence type="ECO:0000313" key="7">
    <source>
        <dbReference type="Proteomes" id="UP000616724"/>
    </source>
</evidence>
<dbReference type="InterPro" id="IPR037165">
    <property type="entry name" value="AldOxase/xan_DH_Mopterin-bd_sf"/>
</dbReference>
<dbReference type="InterPro" id="IPR036856">
    <property type="entry name" value="Ald_Oxase/Xan_DH_a/b_sf"/>
</dbReference>
<dbReference type="PANTHER" id="PTHR11908">
    <property type="entry name" value="XANTHINE DEHYDROGENASE"/>
    <property type="match status" value="1"/>
</dbReference>
<dbReference type="AlphaFoldDB" id="A0A8J3RHK9"/>
<keyword evidence="1" id="KW-0500">Molybdenum</keyword>
<evidence type="ECO:0000256" key="2">
    <source>
        <dbReference type="ARBA" id="ARBA00023002"/>
    </source>
</evidence>
<dbReference type="EMBL" id="BOOH01000021">
    <property type="protein sequence ID" value="GIH76526.1"/>
    <property type="molecule type" value="Genomic_DNA"/>
</dbReference>
<dbReference type="Pfam" id="PF02738">
    <property type="entry name" value="MoCoBD_1"/>
    <property type="match status" value="1"/>
</dbReference>
<keyword evidence="7" id="KW-1185">Reference proteome</keyword>
<dbReference type="Pfam" id="PF20256">
    <property type="entry name" value="MoCoBD_2"/>
    <property type="match status" value="1"/>
</dbReference>
<evidence type="ECO:0000313" key="6">
    <source>
        <dbReference type="EMBL" id="GIH76526.1"/>
    </source>
</evidence>
<dbReference type="RefSeq" id="WP_203891129.1">
    <property type="nucleotide sequence ID" value="NZ_BOOH01000021.1"/>
</dbReference>
<evidence type="ECO:0000256" key="4">
    <source>
        <dbReference type="SAM" id="MobiDB-lite"/>
    </source>
</evidence>
<dbReference type="SMART" id="SM01008">
    <property type="entry name" value="Ald_Xan_dh_C"/>
    <property type="match status" value="1"/>
</dbReference>
<gene>
    <name evidence="6" type="ORF">Plo01_29550</name>
</gene>
<dbReference type="InterPro" id="IPR000674">
    <property type="entry name" value="Ald_Oxase/Xan_DH_a/b"/>
</dbReference>
<keyword evidence="2" id="KW-0560">Oxidoreductase</keyword>
<dbReference type="SUPFAM" id="SSF56003">
    <property type="entry name" value="Molybdenum cofactor-binding domain"/>
    <property type="match status" value="1"/>
</dbReference>
<dbReference type="FunFam" id="3.30.365.10:FF:000001">
    <property type="entry name" value="Xanthine dehydrogenase oxidase"/>
    <property type="match status" value="1"/>
</dbReference>
<dbReference type="InterPro" id="IPR046867">
    <property type="entry name" value="AldOxase/xan_DH_MoCoBD2"/>
</dbReference>
<dbReference type="Gene3D" id="3.30.365.10">
    <property type="entry name" value="Aldehyde oxidase/xanthine dehydrogenase, molybdopterin binding domain"/>
    <property type="match status" value="4"/>
</dbReference>
<proteinExistence type="predicted"/>
<dbReference type="GO" id="GO:0016491">
    <property type="term" value="F:oxidoreductase activity"/>
    <property type="evidence" value="ECO:0007669"/>
    <property type="project" value="UniProtKB-KW"/>
</dbReference>
<dbReference type="GO" id="GO:0005506">
    <property type="term" value="F:iron ion binding"/>
    <property type="evidence" value="ECO:0007669"/>
    <property type="project" value="InterPro"/>
</dbReference>
<comment type="cofactor">
    <cofactor evidence="3">
        <name>Mo-molybdopterin cytosine dinucleotide</name>
        <dbReference type="ChEBI" id="CHEBI:71308"/>
    </cofactor>
</comment>
<feature type="domain" description="Aldehyde oxidase/xanthine dehydrogenase a/b hammerhead" evidence="5">
    <location>
        <begin position="31"/>
        <end position="142"/>
    </location>
</feature>
<dbReference type="InterPro" id="IPR008274">
    <property type="entry name" value="AldOxase/xan_DH_MoCoBD1"/>
</dbReference>
<feature type="compositionally biased region" description="Basic and acidic residues" evidence="4">
    <location>
        <begin position="778"/>
        <end position="796"/>
    </location>
</feature>
<dbReference type="Gene3D" id="3.90.1170.50">
    <property type="entry name" value="Aldehyde oxidase/xanthine dehydrogenase, a/b hammerhead"/>
    <property type="match status" value="1"/>
</dbReference>
<accession>A0A8J3RHK9</accession>
<reference evidence="6 7" key="1">
    <citation type="submission" date="2021-01" db="EMBL/GenBank/DDBJ databases">
        <title>Whole genome shotgun sequence of Planobispora longispora NBRC 13918.</title>
        <authorList>
            <person name="Komaki H."/>
            <person name="Tamura T."/>
        </authorList>
    </citation>
    <scope>NUCLEOTIDE SEQUENCE [LARGE SCALE GENOMIC DNA]</scope>
    <source>
        <strain evidence="6 7">NBRC 13918</strain>
    </source>
</reference>
<dbReference type="SUPFAM" id="SSF54665">
    <property type="entry name" value="CO dehydrogenase molybdoprotein N-domain-like"/>
    <property type="match status" value="1"/>
</dbReference>
<feature type="region of interest" description="Disordered" evidence="4">
    <location>
        <begin position="777"/>
        <end position="796"/>
    </location>
</feature>
<evidence type="ECO:0000256" key="3">
    <source>
        <dbReference type="ARBA" id="ARBA00053029"/>
    </source>
</evidence>
<dbReference type="PANTHER" id="PTHR11908:SF132">
    <property type="entry name" value="ALDEHYDE OXIDASE 1-RELATED"/>
    <property type="match status" value="1"/>
</dbReference>
<dbReference type="Proteomes" id="UP000616724">
    <property type="component" value="Unassembled WGS sequence"/>
</dbReference>
<protein>
    <submittedName>
        <fullName evidence="6">Carbon-monoxide dehydrogenase large subunit</fullName>
    </submittedName>
</protein>
<organism evidence="6 7">
    <name type="scientific">Planobispora longispora</name>
    <dbReference type="NCBI Taxonomy" id="28887"/>
    <lineage>
        <taxon>Bacteria</taxon>
        <taxon>Bacillati</taxon>
        <taxon>Actinomycetota</taxon>
        <taxon>Actinomycetes</taxon>
        <taxon>Streptosporangiales</taxon>
        <taxon>Streptosporangiaceae</taxon>
        <taxon>Planobispora</taxon>
    </lineage>
</organism>
<name>A0A8J3RHK9_9ACTN</name>
<dbReference type="Pfam" id="PF01315">
    <property type="entry name" value="Ald_Xan_dh_C"/>
    <property type="match status" value="1"/>
</dbReference>
<evidence type="ECO:0000259" key="5">
    <source>
        <dbReference type="SMART" id="SM01008"/>
    </source>
</evidence>
<dbReference type="InterPro" id="IPR016208">
    <property type="entry name" value="Ald_Oxase/xanthine_DH-like"/>
</dbReference>
<comment type="caution">
    <text evidence="6">The sequence shown here is derived from an EMBL/GenBank/DDBJ whole genome shotgun (WGS) entry which is preliminary data.</text>
</comment>
<evidence type="ECO:0000256" key="1">
    <source>
        <dbReference type="ARBA" id="ARBA00022505"/>
    </source>
</evidence>
<sequence>MSDDGRHDDGRGGGRYVGARVPRREDARLVRGRARFAGDVRLPGTAHAVVVRSPVAHGRLVRCDVKAALAADGVLDVLTPADAAGVRLPCVTLAPGQRAVDYPVLADAIRYAGQPVALVVARSEAAAHDAAELVDLDIEELPPVLGAEYALSGDAPLLHPEWGSNLVTDFPLGDPPAECEAAAAAAEHVVELTVRLGRATPYPMEPRGITASSEDGELTVWASTQAPHHVRDHLADALGLGHGRVRVVACDVGGGFGGKEHVYPDEALVCLAAIRLGRPVRWAESRSEHLAATLPARDAVHRARLAFDGDGRFRALYCDILGDLGAHPSNAGISPFAVTGVTLQGPYRFDRVGARVRAAVTTTTPTGSYRGFGQPEATWTRERLVDEAARLLGVDPVELRLRNLLRPDELPHTSRTWLPHDSGDYPAALEALRELVRTRRPDRRGDDGRRRGIGFSCHVEATGMGPSEEMRRGGTRAGGYETAVLRMEQDASVVVASGVAAIGQGIETTLAQLAADHVGVPLERVRVLLGDTAATPYSPVGSIASRALVLGGGALVRAAVRLRDKITMIAAHQLEASPADVEIAGDVVRVKGDPAASRTLAEIAVSAWRAWDLPEGVDPGLEERVTYDPASYTCAFGAHAAAVAVDPETGAVEVEGYWVVNDCGVVVNPAIVEGQLRGGVVQGIGMALTEELAYTPGGQPLMDYLPPAAPDVPDIEVRLMQTPSPVTPGGMKGVGEAGTIGPPAAIGNAVAAALPGIAGRITGTPLTPQAVWSALAAEADREGERADRTVREDREG</sequence>